<sequence length="76" mass="8491">ACQSIAQPSFPACMCQMPLIANGKRDGDKMCGSRSLYTWRDLNDSNFSPSKTPLTCTKNGWTSVRKRVEPNYVVCK</sequence>
<dbReference type="Proteomes" id="UP001432027">
    <property type="component" value="Unassembled WGS sequence"/>
</dbReference>
<protein>
    <submittedName>
        <fullName evidence="1">Uncharacterized protein</fullName>
    </submittedName>
</protein>
<organism evidence="1 2">
    <name type="scientific">Pristionchus entomophagus</name>
    <dbReference type="NCBI Taxonomy" id="358040"/>
    <lineage>
        <taxon>Eukaryota</taxon>
        <taxon>Metazoa</taxon>
        <taxon>Ecdysozoa</taxon>
        <taxon>Nematoda</taxon>
        <taxon>Chromadorea</taxon>
        <taxon>Rhabditida</taxon>
        <taxon>Rhabditina</taxon>
        <taxon>Diplogasteromorpha</taxon>
        <taxon>Diplogasteroidea</taxon>
        <taxon>Neodiplogasteridae</taxon>
        <taxon>Pristionchus</taxon>
    </lineage>
</organism>
<keyword evidence="2" id="KW-1185">Reference proteome</keyword>
<accession>A0AAV5SU42</accession>
<reference evidence="1" key="1">
    <citation type="submission" date="2023-10" db="EMBL/GenBank/DDBJ databases">
        <title>Genome assembly of Pristionchus species.</title>
        <authorList>
            <person name="Yoshida K."/>
            <person name="Sommer R.J."/>
        </authorList>
    </citation>
    <scope>NUCLEOTIDE SEQUENCE</scope>
    <source>
        <strain evidence="1">RS0144</strain>
    </source>
</reference>
<evidence type="ECO:0000313" key="2">
    <source>
        <dbReference type="Proteomes" id="UP001432027"/>
    </source>
</evidence>
<comment type="caution">
    <text evidence="1">The sequence shown here is derived from an EMBL/GenBank/DDBJ whole genome shotgun (WGS) entry which is preliminary data.</text>
</comment>
<name>A0AAV5SU42_9BILA</name>
<dbReference type="AlphaFoldDB" id="A0AAV5SU42"/>
<dbReference type="EMBL" id="BTSX01000002">
    <property type="protein sequence ID" value="GMS86317.1"/>
    <property type="molecule type" value="Genomic_DNA"/>
</dbReference>
<evidence type="ECO:0000313" key="1">
    <source>
        <dbReference type="EMBL" id="GMS86317.1"/>
    </source>
</evidence>
<gene>
    <name evidence="1" type="ORF">PENTCL1PPCAC_8492</name>
</gene>
<feature type="non-terminal residue" evidence="1">
    <location>
        <position position="76"/>
    </location>
</feature>
<feature type="non-terminal residue" evidence="1">
    <location>
        <position position="1"/>
    </location>
</feature>
<proteinExistence type="predicted"/>